<dbReference type="InterPro" id="IPR029033">
    <property type="entry name" value="His_PPase_superfam"/>
</dbReference>
<name>A0ABT0LID6_9GAMM</name>
<evidence type="ECO:0000313" key="2">
    <source>
        <dbReference type="Proteomes" id="UP001203423"/>
    </source>
</evidence>
<organism evidence="1 2">
    <name type="scientific">Shewanella surugensis</name>
    <dbReference type="NCBI Taxonomy" id="212020"/>
    <lineage>
        <taxon>Bacteria</taxon>
        <taxon>Pseudomonadati</taxon>
        <taxon>Pseudomonadota</taxon>
        <taxon>Gammaproteobacteria</taxon>
        <taxon>Alteromonadales</taxon>
        <taxon>Shewanellaceae</taxon>
        <taxon>Shewanella</taxon>
    </lineage>
</organism>
<dbReference type="InterPro" id="IPR050275">
    <property type="entry name" value="PGM_Phosphatase"/>
</dbReference>
<sequence length="211" mass="24177">MKTHFFFLRHGECEGGRILRGRVDVPLLPVGIAQMQAVAQLTMQPDHIVSSPLRRCAEFAHQLHLTTDIDIHFCDALQEMDFGDWDGQGFDVLYERYEPALTRYWADPWSEKPPNGESMVMFEHRVDNAWEQLLQDFSGQVVLVIAHGGVIRHIMSRVLGLKRCAGIYSQFALGYGAMVKVEVQISCDEKLDKNGHKERVTRFSPRLHWPS</sequence>
<dbReference type="SMART" id="SM00855">
    <property type="entry name" value="PGAM"/>
    <property type="match status" value="1"/>
</dbReference>
<dbReference type="SUPFAM" id="SSF53254">
    <property type="entry name" value="Phosphoglycerate mutase-like"/>
    <property type="match status" value="1"/>
</dbReference>
<dbReference type="PANTHER" id="PTHR48100:SF1">
    <property type="entry name" value="HISTIDINE PHOSPHATASE FAMILY PROTEIN-RELATED"/>
    <property type="match status" value="1"/>
</dbReference>
<comment type="caution">
    <text evidence="1">The sequence shown here is derived from an EMBL/GenBank/DDBJ whole genome shotgun (WGS) entry which is preliminary data.</text>
</comment>
<dbReference type="RefSeq" id="WP_248942299.1">
    <property type="nucleotide sequence ID" value="NZ_JAKIKS010000113.1"/>
</dbReference>
<dbReference type="Gene3D" id="3.40.50.1240">
    <property type="entry name" value="Phosphoglycerate mutase-like"/>
    <property type="match status" value="1"/>
</dbReference>
<gene>
    <name evidence="1" type="ORF">L2764_21000</name>
</gene>
<proteinExistence type="predicted"/>
<keyword evidence="2" id="KW-1185">Reference proteome</keyword>
<evidence type="ECO:0000313" key="1">
    <source>
        <dbReference type="EMBL" id="MCL1126891.1"/>
    </source>
</evidence>
<dbReference type="InterPro" id="IPR013078">
    <property type="entry name" value="His_Pase_superF_clade-1"/>
</dbReference>
<dbReference type="PANTHER" id="PTHR48100">
    <property type="entry name" value="BROAD-SPECIFICITY PHOSPHATASE YOR283W-RELATED"/>
    <property type="match status" value="1"/>
</dbReference>
<protein>
    <submittedName>
        <fullName evidence="1">Histidine phosphatase family protein</fullName>
    </submittedName>
</protein>
<dbReference type="EMBL" id="JAKIKS010000113">
    <property type="protein sequence ID" value="MCL1126891.1"/>
    <property type="molecule type" value="Genomic_DNA"/>
</dbReference>
<dbReference type="Pfam" id="PF00300">
    <property type="entry name" value="His_Phos_1"/>
    <property type="match status" value="1"/>
</dbReference>
<dbReference type="CDD" id="cd07067">
    <property type="entry name" value="HP_PGM_like"/>
    <property type="match status" value="1"/>
</dbReference>
<accession>A0ABT0LID6</accession>
<dbReference type="Proteomes" id="UP001203423">
    <property type="component" value="Unassembled WGS sequence"/>
</dbReference>
<reference evidence="1 2" key="1">
    <citation type="submission" date="2022-01" db="EMBL/GenBank/DDBJ databases">
        <title>Whole genome-based taxonomy of the Shewanellaceae.</title>
        <authorList>
            <person name="Martin-Rodriguez A.J."/>
        </authorList>
    </citation>
    <scope>NUCLEOTIDE SEQUENCE [LARGE SCALE GENOMIC DNA]</scope>
    <source>
        <strain evidence="1 2">DSM 17177</strain>
    </source>
</reference>